<name>A0ABT6RHC1_9BACT</name>
<accession>A0ABT6RHC1</accession>
<sequence length="94" mass="10794">MTPMKPINADFLTANIQRWRKGNEAISWQHENFRAASYSITKYFFATFAIHQVAIHFAGHLSACFAVKHYTFASRQKISGNLLNPRHLRALSKT</sequence>
<proteinExistence type="predicted"/>
<comment type="caution">
    <text evidence="1">The sequence shown here is derived from an EMBL/GenBank/DDBJ whole genome shotgun (WGS) entry which is preliminary data.</text>
</comment>
<organism evidence="1 2">
    <name type="scientific">Pinibacter soli</name>
    <dbReference type="NCBI Taxonomy" id="3044211"/>
    <lineage>
        <taxon>Bacteria</taxon>
        <taxon>Pseudomonadati</taxon>
        <taxon>Bacteroidota</taxon>
        <taxon>Chitinophagia</taxon>
        <taxon>Chitinophagales</taxon>
        <taxon>Chitinophagaceae</taxon>
        <taxon>Pinibacter</taxon>
    </lineage>
</organism>
<dbReference type="RefSeq" id="WP_282335978.1">
    <property type="nucleotide sequence ID" value="NZ_JASBRG010000007.1"/>
</dbReference>
<dbReference type="Proteomes" id="UP001226434">
    <property type="component" value="Unassembled WGS sequence"/>
</dbReference>
<evidence type="ECO:0000313" key="2">
    <source>
        <dbReference type="Proteomes" id="UP001226434"/>
    </source>
</evidence>
<evidence type="ECO:0000313" key="1">
    <source>
        <dbReference type="EMBL" id="MDI3321871.1"/>
    </source>
</evidence>
<protein>
    <submittedName>
        <fullName evidence="1">Uncharacterized protein</fullName>
    </submittedName>
</protein>
<gene>
    <name evidence="1" type="ORF">QJ048_18920</name>
</gene>
<reference evidence="1 2" key="1">
    <citation type="submission" date="2023-05" db="EMBL/GenBank/DDBJ databases">
        <title>Genome sequence of Pinibacter sp. MAH-24.</title>
        <authorList>
            <person name="Huq M.A."/>
        </authorList>
    </citation>
    <scope>NUCLEOTIDE SEQUENCE [LARGE SCALE GENOMIC DNA]</scope>
    <source>
        <strain evidence="1 2">MAH-24</strain>
    </source>
</reference>
<dbReference type="EMBL" id="JASBRG010000007">
    <property type="protein sequence ID" value="MDI3321871.1"/>
    <property type="molecule type" value="Genomic_DNA"/>
</dbReference>
<keyword evidence="2" id="KW-1185">Reference proteome</keyword>